<dbReference type="InterPro" id="IPR035969">
    <property type="entry name" value="Rab-GAP_TBC_sf"/>
</dbReference>
<dbReference type="EMBL" id="JAEUBG010002544">
    <property type="protein sequence ID" value="KAH3684384.1"/>
    <property type="molecule type" value="Genomic_DNA"/>
</dbReference>
<reference evidence="2" key="2">
    <citation type="submission" date="2021-01" db="EMBL/GenBank/DDBJ databases">
        <authorList>
            <person name="Schikora-Tamarit M.A."/>
        </authorList>
    </citation>
    <scope>NUCLEOTIDE SEQUENCE</scope>
    <source>
        <strain evidence="2">CBS2887</strain>
    </source>
</reference>
<name>A0A9P8Q7M7_WICPI</name>
<dbReference type="GO" id="GO:0006888">
    <property type="term" value="P:endoplasmic reticulum to Golgi vesicle-mediated transport"/>
    <property type="evidence" value="ECO:0007669"/>
    <property type="project" value="TreeGrafter"/>
</dbReference>
<accession>A0A9P8Q7M7</accession>
<dbReference type="PANTHER" id="PTHR20913:SF7">
    <property type="entry name" value="RE60063P"/>
    <property type="match status" value="1"/>
</dbReference>
<keyword evidence="1" id="KW-0343">GTPase activation</keyword>
<evidence type="ECO:0000313" key="2">
    <source>
        <dbReference type="EMBL" id="KAH3684384.1"/>
    </source>
</evidence>
<dbReference type="Gene3D" id="1.10.472.80">
    <property type="entry name" value="Ypt/Rab-GAP domain of gyp1p, domain 3"/>
    <property type="match status" value="1"/>
</dbReference>
<dbReference type="GO" id="GO:0005096">
    <property type="term" value="F:GTPase activator activity"/>
    <property type="evidence" value="ECO:0007669"/>
    <property type="project" value="UniProtKB-KW"/>
</dbReference>
<evidence type="ECO:0000313" key="3">
    <source>
        <dbReference type="Proteomes" id="UP000774326"/>
    </source>
</evidence>
<dbReference type="PANTHER" id="PTHR20913">
    <property type="entry name" value="TBC1 DOMAIN FAMILY MEMBER 20/GTPASE"/>
    <property type="match status" value="1"/>
</dbReference>
<keyword evidence="3" id="KW-1185">Reference proteome</keyword>
<proteinExistence type="predicted"/>
<dbReference type="Proteomes" id="UP000774326">
    <property type="component" value="Unassembled WGS sequence"/>
</dbReference>
<protein>
    <recommendedName>
        <fullName evidence="4">Rab-GAP TBC domain-containing protein</fullName>
    </recommendedName>
</protein>
<comment type="caution">
    <text evidence="2">The sequence shown here is derived from an EMBL/GenBank/DDBJ whole genome shotgun (WGS) entry which is preliminary data.</text>
</comment>
<dbReference type="Gene3D" id="1.10.8.1310">
    <property type="match status" value="1"/>
</dbReference>
<dbReference type="AlphaFoldDB" id="A0A9P8Q7M7"/>
<dbReference type="InterPro" id="IPR045913">
    <property type="entry name" value="TBC20/Gyp8-like"/>
</dbReference>
<reference evidence="2" key="1">
    <citation type="journal article" date="2021" name="Open Biol.">
        <title>Shared evolutionary footprints suggest mitochondrial oxidative damage underlies multiple complex I losses in fungi.</title>
        <authorList>
            <person name="Schikora-Tamarit M.A."/>
            <person name="Marcet-Houben M."/>
            <person name="Nosek J."/>
            <person name="Gabaldon T."/>
        </authorList>
    </citation>
    <scope>NUCLEOTIDE SEQUENCE</scope>
    <source>
        <strain evidence="2">CBS2887</strain>
    </source>
</reference>
<sequence>MTPSTTPQVKLPSWIELFINDNQITDAEGHIAKDWETLPEHHDESQVELDVNRSFSHFITANEDADSTITLASSDRTDDTSSEAERILVTESEKEKLRSLLTATIRRILRTFRDLNYYQGYHDIISLIILTLYQHNKGKVSIPDLANYTYEIGVRLSLITLRDFHMRSIQPSIDLINLIPELIMHFDTELGVMLGLDGVIDSGTPPVWCLSPLITLLSHDLCGVDHCLKVLRFVIEENHGDLKCVVLTIVQLIIGRKDWFKAKLVSVGEEERYDVIHSSLSKVFGLITREEVDEALSVVRTQMLKDYHSALFEQTWIWEDISKLSVLKTDLFKADCVDLDEKHESKTLLTSAEVSDINELLNKQSDQSLVPHPIRARPPRVQSTELIVQTFSKLQYLTNILYPFTTASAHKQNKISRPTTNTRLLKLTIIVGILGILLSHYFSNNLSSYNTSSEYVAAYGAYYYHTASNVGARFLKRIVGL</sequence>
<gene>
    <name evidence="2" type="ORF">WICPIJ_004641</name>
</gene>
<evidence type="ECO:0000256" key="1">
    <source>
        <dbReference type="ARBA" id="ARBA00022468"/>
    </source>
</evidence>
<evidence type="ECO:0008006" key="4">
    <source>
        <dbReference type="Google" id="ProtNLM"/>
    </source>
</evidence>
<organism evidence="2 3">
    <name type="scientific">Wickerhamomyces pijperi</name>
    <name type="common">Yeast</name>
    <name type="synonym">Pichia pijperi</name>
    <dbReference type="NCBI Taxonomy" id="599730"/>
    <lineage>
        <taxon>Eukaryota</taxon>
        <taxon>Fungi</taxon>
        <taxon>Dikarya</taxon>
        <taxon>Ascomycota</taxon>
        <taxon>Saccharomycotina</taxon>
        <taxon>Saccharomycetes</taxon>
        <taxon>Phaffomycetales</taxon>
        <taxon>Wickerhamomycetaceae</taxon>
        <taxon>Wickerhamomyces</taxon>
    </lineage>
</organism>
<dbReference type="OrthoDB" id="206700at2759"/>
<dbReference type="SUPFAM" id="SSF47923">
    <property type="entry name" value="Ypt/Rab-GAP domain of gyp1p"/>
    <property type="match status" value="1"/>
</dbReference>
<dbReference type="GO" id="GO:0005789">
    <property type="term" value="C:endoplasmic reticulum membrane"/>
    <property type="evidence" value="ECO:0007669"/>
    <property type="project" value="TreeGrafter"/>
</dbReference>